<evidence type="ECO:0000313" key="3">
    <source>
        <dbReference type="Proteomes" id="UP000759131"/>
    </source>
</evidence>
<reference evidence="2" key="1">
    <citation type="submission" date="2020-11" db="EMBL/GenBank/DDBJ databases">
        <authorList>
            <person name="Tran Van P."/>
        </authorList>
    </citation>
    <scope>NUCLEOTIDE SEQUENCE</scope>
</reference>
<feature type="compositionally biased region" description="Gly residues" evidence="1">
    <location>
        <begin position="157"/>
        <end position="185"/>
    </location>
</feature>
<evidence type="ECO:0000313" key="2">
    <source>
        <dbReference type="EMBL" id="CAD7629473.1"/>
    </source>
</evidence>
<sequence length="217" mass="23463">MYQKGQSTGGQQRDRQYIINPLNPSESKGPDPMLLDLMFSTNRAIIIIIINNIEHLNQLYSHWFIAEKRHGFQVNHENQLMLKYNVLSIWITSAAHKPSLVLYSYLAKDIEIPSHLRLKIQIFIKRLCGPDIGTHATTHATTTTPPTTPASRDINGGEPGTGDTGGTGGNTGGGVGGGQNGGGGRFIQVKHHNVRTGRTNVIRFPSGTGSGGRSGGK</sequence>
<keyword evidence="3" id="KW-1185">Reference proteome</keyword>
<accession>A0A7R9Q298</accession>
<dbReference type="AlphaFoldDB" id="A0A7R9Q298"/>
<dbReference type="EMBL" id="CAJPIZ010006881">
    <property type="protein sequence ID" value="CAG2109903.1"/>
    <property type="molecule type" value="Genomic_DNA"/>
</dbReference>
<name>A0A7R9Q298_9ACAR</name>
<proteinExistence type="predicted"/>
<feature type="region of interest" description="Disordered" evidence="1">
    <location>
        <begin position="136"/>
        <end position="217"/>
    </location>
</feature>
<protein>
    <submittedName>
        <fullName evidence="2">Uncharacterized protein</fullName>
    </submittedName>
</protein>
<dbReference type="EMBL" id="OC861456">
    <property type="protein sequence ID" value="CAD7629473.1"/>
    <property type="molecule type" value="Genomic_DNA"/>
</dbReference>
<evidence type="ECO:0000256" key="1">
    <source>
        <dbReference type="SAM" id="MobiDB-lite"/>
    </source>
</evidence>
<feature type="compositionally biased region" description="Gly residues" evidence="1">
    <location>
        <begin position="208"/>
        <end position="217"/>
    </location>
</feature>
<gene>
    <name evidence="2" type="ORF">OSB1V03_LOCUS9889</name>
</gene>
<organism evidence="2">
    <name type="scientific">Medioppia subpectinata</name>
    <dbReference type="NCBI Taxonomy" id="1979941"/>
    <lineage>
        <taxon>Eukaryota</taxon>
        <taxon>Metazoa</taxon>
        <taxon>Ecdysozoa</taxon>
        <taxon>Arthropoda</taxon>
        <taxon>Chelicerata</taxon>
        <taxon>Arachnida</taxon>
        <taxon>Acari</taxon>
        <taxon>Acariformes</taxon>
        <taxon>Sarcoptiformes</taxon>
        <taxon>Oribatida</taxon>
        <taxon>Brachypylina</taxon>
        <taxon>Oppioidea</taxon>
        <taxon>Oppiidae</taxon>
        <taxon>Medioppia</taxon>
    </lineage>
</organism>
<feature type="non-terminal residue" evidence="2">
    <location>
        <position position="217"/>
    </location>
</feature>
<feature type="compositionally biased region" description="Low complexity" evidence="1">
    <location>
        <begin position="136"/>
        <end position="145"/>
    </location>
</feature>
<dbReference type="Proteomes" id="UP000759131">
    <property type="component" value="Unassembled WGS sequence"/>
</dbReference>